<evidence type="ECO:0000313" key="3">
    <source>
        <dbReference type="EMBL" id="KXT10595.1"/>
    </source>
</evidence>
<keyword evidence="2" id="KW-0812">Transmembrane</keyword>
<organism evidence="3 4">
    <name type="scientific">Pseudocercospora musae</name>
    <dbReference type="NCBI Taxonomy" id="113226"/>
    <lineage>
        <taxon>Eukaryota</taxon>
        <taxon>Fungi</taxon>
        <taxon>Dikarya</taxon>
        <taxon>Ascomycota</taxon>
        <taxon>Pezizomycotina</taxon>
        <taxon>Dothideomycetes</taxon>
        <taxon>Dothideomycetidae</taxon>
        <taxon>Mycosphaerellales</taxon>
        <taxon>Mycosphaerellaceae</taxon>
        <taxon>Pseudocercospora</taxon>
    </lineage>
</organism>
<feature type="compositionally biased region" description="Low complexity" evidence="1">
    <location>
        <begin position="1"/>
        <end position="18"/>
    </location>
</feature>
<gene>
    <name evidence="3" type="ORF">AC579_7519</name>
</gene>
<dbReference type="EMBL" id="LFZO01000250">
    <property type="protein sequence ID" value="KXT10595.1"/>
    <property type="molecule type" value="Genomic_DNA"/>
</dbReference>
<feature type="transmembrane region" description="Helical" evidence="2">
    <location>
        <begin position="122"/>
        <end position="147"/>
    </location>
</feature>
<accession>A0A139I7L8</accession>
<name>A0A139I7L8_9PEZI</name>
<keyword evidence="4" id="KW-1185">Reference proteome</keyword>
<keyword evidence="2" id="KW-1133">Transmembrane helix</keyword>
<reference evidence="3 4" key="1">
    <citation type="submission" date="2015-07" db="EMBL/GenBank/DDBJ databases">
        <title>Comparative genomics of the Sigatoka disease complex on banana suggests a link between parallel evolutionary changes in Pseudocercospora fijiensis and Pseudocercospora eumusae and increased virulence on the banana host.</title>
        <authorList>
            <person name="Chang T.-C."/>
            <person name="Salvucci A."/>
            <person name="Crous P.W."/>
            <person name="Stergiopoulos I."/>
        </authorList>
    </citation>
    <scope>NUCLEOTIDE SEQUENCE [LARGE SCALE GENOMIC DNA]</scope>
    <source>
        <strain evidence="3 4">CBS 116634</strain>
    </source>
</reference>
<dbReference type="STRING" id="113226.A0A139I7L8"/>
<feature type="compositionally biased region" description="Polar residues" evidence="1">
    <location>
        <begin position="33"/>
        <end position="42"/>
    </location>
</feature>
<dbReference type="SUPFAM" id="SSF89372">
    <property type="entry name" value="Fucose-specific lectin"/>
    <property type="match status" value="1"/>
</dbReference>
<proteinExistence type="predicted"/>
<evidence type="ECO:0000256" key="2">
    <source>
        <dbReference type="SAM" id="Phobius"/>
    </source>
</evidence>
<sequence>MDSSPSRIESPSPRFSESGTGTPRFTEHFNASPPYQQYQNFEGEQAGVPQYGQTQEGTVLANHRLSDKERPYSPTELVSPMPETYRSDNEEKEVVIPPVQPEAYQRPEERPPKRRRMCGIPLLWFFIALAAIIILAIALGVGLGVGLNNDKSSDSDDGSPVNTDYLIGGAISPEYYTTSGAFNGSGIALAQQSFSRGLQDGNQGSLVMYFQHWTGEIRYKQLSNHGAWIGGDYSAIVAQDAKNSTPLSAVSYVLNESSTWHVFYIDQNNTLKQRSNSNTTNVWEDGPINDLNLKVYDADIVGMQACWYGNDYGDSDYAHTPLPNESPQANKSHEVGMHMWYASDNNTFQQYGWRDGDDIWEHQGSWPDMNGHAGVGCYSWGPGTVTYVMFVNSENTVEFWWKDTNTNLTNTTTHPINAWTNATGISIPNVHPSTSLGYTNAFYAQLEDLYIHGFNISWAAENTSMYDPFEVGGAQGLPGTHMSVTALPNISGGSDLLVFYQRNGSDISEYTRDIVAGQWAQVEIDIPL</sequence>
<dbReference type="AlphaFoldDB" id="A0A139I7L8"/>
<comment type="caution">
    <text evidence="3">The sequence shown here is derived from an EMBL/GenBank/DDBJ whole genome shotgun (WGS) entry which is preliminary data.</text>
</comment>
<dbReference type="Gene3D" id="2.120.10.70">
    <property type="entry name" value="Fucose-specific lectin"/>
    <property type="match status" value="1"/>
</dbReference>
<evidence type="ECO:0000313" key="4">
    <source>
        <dbReference type="Proteomes" id="UP000073492"/>
    </source>
</evidence>
<dbReference type="Proteomes" id="UP000073492">
    <property type="component" value="Unassembled WGS sequence"/>
</dbReference>
<evidence type="ECO:0008006" key="5">
    <source>
        <dbReference type="Google" id="ProtNLM"/>
    </source>
</evidence>
<protein>
    <recommendedName>
        <fullName evidence="5">Fucose-specific lectin</fullName>
    </recommendedName>
</protein>
<dbReference type="OrthoDB" id="3923199at2759"/>
<evidence type="ECO:0000256" key="1">
    <source>
        <dbReference type="SAM" id="MobiDB-lite"/>
    </source>
</evidence>
<keyword evidence="2" id="KW-0472">Membrane</keyword>
<feature type="region of interest" description="Disordered" evidence="1">
    <location>
        <begin position="1"/>
        <end position="91"/>
    </location>
</feature>